<sequence>MTHTVPVSLTPQHVGILRASIPALLHEGSRPAALELVQLASSSLCPKDWPDDQRHRYLVHFSPATANAIVELLMLVRNRLHDAGCPAESGQLHDAVQDVSSAMYRADEAARAVRGMTALERSIQERARRAFGFAG</sequence>
<reference evidence="1" key="1">
    <citation type="journal article" date="2016" name="Front. Microbiol.">
        <title>Genome Sequence of the Piezophilic, Mesophilic Sulfate-Reducing Bacterium Desulfovibrio indicus J2T.</title>
        <authorList>
            <person name="Cao J."/>
            <person name="Maignien L."/>
            <person name="Shao Z."/>
            <person name="Alain K."/>
            <person name="Jebbar M."/>
        </authorList>
    </citation>
    <scope>NUCLEOTIDE SEQUENCE</scope>
    <source>
        <strain evidence="1">JCM 32048</strain>
    </source>
</reference>
<organism evidence="1 2">
    <name type="scientific">Methylobacterium frigidaeris</name>
    <dbReference type="NCBI Taxonomy" id="2038277"/>
    <lineage>
        <taxon>Bacteria</taxon>
        <taxon>Pseudomonadati</taxon>
        <taxon>Pseudomonadota</taxon>
        <taxon>Alphaproteobacteria</taxon>
        <taxon>Hyphomicrobiales</taxon>
        <taxon>Methylobacteriaceae</taxon>
        <taxon>Methylobacterium</taxon>
    </lineage>
</organism>
<protein>
    <submittedName>
        <fullName evidence="1">Uncharacterized protein</fullName>
    </submittedName>
</protein>
<accession>A0AA37HJ46</accession>
<dbReference type="EMBL" id="BPQJ01000066">
    <property type="protein sequence ID" value="GJD66486.1"/>
    <property type="molecule type" value="Genomic_DNA"/>
</dbReference>
<name>A0AA37HJ46_9HYPH</name>
<keyword evidence="2" id="KW-1185">Reference proteome</keyword>
<evidence type="ECO:0000313" key="1">
    <source>
        <dbReference type="EMBL" id="GJD66486.1"/>
    </source>
</evidence>
<proteinExistence type="predicted"/>
<evidence type="ECO:0000313" key="2">
    <source>
        <dbReference type="Proteomes" id="UP001055286"/>
    </source>
</evidence>
<comment type="caution">
    <text evidence="1">The sequence shown here is derived from an EMBL/GenBank/DDBJ whole genome shotgun (WGS) entry which is preliminary data.</text>
</comment>
<dbReference type="RefSeq" id="WP_238193516.1">
    <property type="nucleotide sequence ID" value="NZ_BPQJ01000066.1"/>
</dbReference>
<dbReference type="Proteomes" id="UP001055286">
    <property type="component" value="Unassembled WGS sequence"/>
</dbReference>
<gene>
    <name evidence="1" type="ORF">MPEAHAMD_6684</name>
</gene>
<reference evidence="1" key="2">
    <citation type="submission" date="2021-08" db="EMBL/GenBank/DDBJ databases">
        <authorList>
            <person name="Tani A."/>
            <person name="Ola A."/>
            <person name="Ogura Y."/>
            <person name="Katsura K."/>
            <person name="Hayashi T."/>
        </authorList>
    </citation>
    <scope>NUCLEOTIDE SEQUENCE</scope>
    <source>
        <strain evidence="1">JCM 32048</strain>
    </source>
</reference>
<dbReference type="AlphaFoldDB" id="A0AA37HJ46"/>